<accession>A0A8X6TE33</accession>
<reference evidence="1" key="1">
    <citation type="submission" date="2020-08" db="EMBL/GenBank/DDBJ databases">
        <title>Multicomponent nature underlies the extraordinary mechanical properties of spider dragline silk.</title>
        <authorList>
            <person name="Kono N."/>
            <person name="Nakamura H."/>
            <person name="Mori M."/>
            <person name="Yoshida Y."/>
            <person name="Ohtoshi R."/>
            <person name="Malay A.D."/>
            <person name="Moran D.A.P."/>
            <person name="Tomita M."/>
            <person name="Numata K."/>
            <person name="Arakawa K."/>
        </authorList>
    </citation>
    <scope>NUCLEOTIDE SEQUENCE</scope>
</reference>
<sequence length="35" mass="3965">LNCDVLERKRNCDASMPLARKMKTLLSLRSVESEG</sequence>
<dbReference type="AlphaFoldDB" id="A0A8X6TE33"/>
<dbReference type="Proteomes" id="UP000887013">
    <property type="component" value="Unassembled WGS sequence"/>
</dbReference>
<evidence type="ECO:0000313" key="1">
    <source>
        <dbReference type="EMBL" id="GFT00852.1"/>
    </source>
</evidence>
<dbReference type="EMBL" id="BMAW01101737">
    <property type="protein sequence ID" value="GFT00852.1"/>
    <property type="molecule type" value="Genomic_DNA"/>
</dbReference>
<feature type="non-terminal residue" evidence="1">
    <location>
        <position position="1"/>
    </location>
</feature>
<organism evidence="1 2">
    <name type="scientific">Nephila pilipes</name>
    <name type="common">Giant wood spider</name>
    <name type="synonym">Nephila maculata</name>
    <dbReference type="NCBI Taxonomy" id="299642"/>
    <lineage>
        <taxon>Eukaryota</taxon>
        <taxon>Metazoa</taxon>
        <taxon>Ecdysozoa</taxon>
        <taxon>Arthropoda</taxon>
        <taxon>Chelicerata</taxon>
        <taxon>Arachnida</taxon>
        <taxon>Araneae</taxon>
        <taxon>Araneomorphae</taxon>
        <taxon>Entelegynae</taxon>
        <taxon>Araneoidea</taxon>
        <taxon>Nephilidae</taxon>
        <taxon>Nephila</taxon>
    </lineage>
</organism>
<gene>
    <name evidence="1" type="ORF">NPIL_646251</name>
</gene>
<name>A0A8X6TE33_NEPPI</name>
<protein>
    <submittedName>
        <fullName evidence="1">Uncharacterized protein</fullName>
    </submittedName>
</protein>
<evidence type="ECO:0000313" key="2">
    <source>
        <dbReference type="Proteomes" id="UP000887013"/>
    </source>
</evidence>
<proteinExistence type="predicted"/>
<keyword evidence="2" id="KW-1185">Reference proteome</keyword>
<comment type="caution">
    <text evidence="1">The sequence shown here is derived from an EMBL/GenBank/DDBJ whole genome shotgun (WGS) entry which is preliminary data.</text>
</comment>